<dbReference type="KEGG" id="aqu:100635425"/>
<dbReference type="InterPro" id="IPR000608">
    <property type="entry name" value="UBC"/>
</dbReference>
<feature type="region of interest" description="Disordered" evidence="4">
    <location>
        <begin position="3959"/>
        <end position="4030"/>
    </location>
</feature>
<dbReference type="PROSITE" id="PS50143">
    <property type="entry name" value="BIR_REPEAT_2"/>
    <property type="match status" value="1"/>
</dbReference>
<evidence type="ECO:0000256" key="2">
    <source>
        <dbReference type="ARBA" id="ARBA00022786"/>
    </source>
</evidence>
<dbReference type="Pfam" id="PF00179">
    <property type="entry name" value="UQ_con"/>
    <property type="match status" value="1"/>
</dbReference>
<feature type="compositionally biased region" description="Basic and acidic residues" evidence="4">
    <location>
        <begin position="2811"/>
        <end position="2823"/>
    </location>
</feature>
<feature type="region of interest" description="Disordered" evidence="4">
    <location>
        <begin position="1272"/>
        <end position="1291"/>
    </location>
</feature>
<feature type="region of interest" description="Disordered" evidence="4">
    <location>
        <begin position="4162"/>
        <end position="4214"/>
    </location>
</feature>
<feature type="compositionally biased region" description="Low complexity" evidence="4">
    <location>
        <begin position="2246"/>
        <end position="2256"/>
    </location>
</feature>
<dbReference type="SMART" id="SM00238">
    <property type="entry name" value="BIR"/>
    <property type="match status" value="1"/>
</dbReference>
<feature type="region of interest" description="Disordered" evidence="4">
    <location>
        <begin position="3871"/>
        <end position="3900"/>
    </location>
</feature>
<feature type="region of interest" description="Disordered" evidence="4">
    <location>
        <begin position="1397"/>
        <end position="1422"/>
    </location>
</feature>
<feature type="region of interest" description="Disordered" evidence="4">
    <location>
        <begin position="3614"/>
        <end position="3639"/>
    </location>
</feature>
<dbReference type="GO" id="GO:0006915">
    <property type="term" value="P:apoptotic process"/>
    <property type="evidence" value="ECO:0007669"/>
    <property type="project" value="InterPro"/>
</dbReference>
<dbReference type="GO" id="GO:0043066">
    <property type="term" value="P:negative regulation of apoptotic process"/>
    <property type="evidence" value="ECO:0007669"/>
    <property type="project" value="TreeGrafter"/>
</dbReference>
<feature type="compositionally biased region" description="Low complexity" evidence="4">
    <location>
        <begin position="1400"/>
        <end position="1422"/>
    </location>
</feature>
<dbReference type="Gene3D" id="1.10.1170.10">
    <property type="entry name" value="Inhibitor Of Apoptosis Protein (2mihbC-IAP-1), Chain A"/>
    <property type="match status" value="1"/>
</dbReference>
<dbReference type="PROSITE" id="PS50127">
    <property type="entry name" value="UBC_2"/>
    <property type="match status" value="1"/>
</dbReference>
<feature type="domain" description="UBC core" evidence="5">
    <location>
        <begin position="4303"/>
        <end position="4470"/>
    </location>
</feature>
<dbReference type="GO" id="GO:0004842">
    <property type="term" value="F:ubiquitin-protein transferase activity"/>
    <property type="evidence" value="ECO:0007669"/>
    <property type="project" value="InterPro"/>
</dbReference>
<feature type="region of interest" description="Disordered" evidence="4">
    <location>
        <begin position="2109"/>
        <end position="2256"/>
    </location>
</feature>
<evidence type="ECO:0000313" key="7">
    <source>
        <dbReference type="Proteomes" id="UP000007879"/>
    </source>
</evidence>
<dbReference type="GeneID" id="100635425"/>
<organism evidence="6 7">
    <name type="scientific">Amphimedon queenslandica</name>
    <name type="common">Sponge</name>
    <dbReference type="NCBI Taxonomy" id="400682"/>
    <lineage>
        <taxon>Eukaryota</taxon>
        <taxon>Metazoa</taxon>
        <taxon>Porifera</taxon>
        <taxon>Demospongiae</taxon>
        <taxon>Heteroscleromorpha</taxon>
        <taxon>Haplosclerida</taxon>
        <taxon>Niphatidae</taxon>
        <taxon>Amphimedon</taxon>
    </lineage>
</organism>
<keyword evidence="3" id="KW-0175">Coiled coil</keyword>
<dbReference type="Pfam" id="PF12356">
    <property type="entry name" value="BIRC6"/>
    <property type="match status" value="1"/>
</dbReference>
<dbReference type="EnsemblMetazoa" id="XM_020008719.1">
    <property type="protein sequence ID" value="XP_019864278.1"/>
    <property type="gene ID" value="LOC100635425"/>
</dbReference>
<dbReference type="RefSeq" id="XP_019864278.1">
    <property type="nucleotide sequence ID" value="XM_020008719.1"/>
</dbReference>
<feature type="region of interest" description="Disordered" evidence="4">
    <location>
        <begin position="1"/>
        <end position="24"/>
    </location>
</feature>
<dbReference type="Pfam" id="PF00653">
    <property type="entry name" value="BIR"/>
    <property type="match status" value="1"/>
</dbReference>
<dbReference type="Proteomes" id="UP000007879">
    <property type="component" value="Unassembled WGS sequence"/>
</dbReference>
<dbReference type="SUPFAM" id="SSF57924">
    <property type="entry name" value="Inhibitor of apoptosis (IAP) repeat"/>
    <property type="match status" value="1"/>
</dbReference>
<dbReference type="CDD" id="cd23810">
    <property type="entry name" value="UBCc_BIRC6"/>
    <property type="match status" value="1"/>
</dbReference>
<keyword evidence="2" id="KW-0833">Ubl conjugation pathway</keyword>
<evidence type="ECO:0000256" key="4">
    <source>
        <dbReference type="SAM" id="MobiDB-lite"/>
    </source>
</evidence>
<reference evidence="7" key="1">
    <citation type="journal article" date="2010" name="Nature">
        <title>The Amphimedon queenslandica genome and the evolution of animal complexity.</title>
        <authorList>
            <person name="Srivastava M."/>
            <person name="Simakov O."/>
            <person name="Chapman J."/>
            <person name="Fahey B."/>
            <person name="Gauthier M.E."/>
            <person name="Mitros T."/>
            <person name="Richards G.S."/>
            <person name="Conaco C."/>
            <person name="Dacre M."/>
            <person name="Hellsten U."/>
            <person name="Larroux C."/>
            <person name="Putnam N.H."/>
            <person name="Stanke M."/>
            <person name="Adamska M."/>
            <person name="Darling A."/>
            <person name="Degnan S.M."/>
            <person name="Oakley T.H."/>
            <person name="Plachetzki D.C."/>
            <person name="Zhai Y."/>
            <person name="Adamski M."/>
            <person name="Calcino A."/>
            <person name="Cummins S.F."/>
            <person name="Goodstein D.M."/>
            <person name="Harris C."/>
            <person name="Jackson D.J."/>
            <person name="Leys S.P."/>
            <person name="Shu S."/>
            <person name="Woodcroft B.J."/>
            <person name="Vervoort M."/>
            <person name="Kosik K.S."/>
            <person name="Manning G."/>
            <person name="Degnan B.M."/>
            <person name="Rokhsar D.S."/>
        </authorList>
    </citation>
    <scope>NUCLEOTIDE SEQUENCE [LARGE SCALE GENOMIC DNA]</scope>
</reference>
<feature type="compositionally biased region" description="Polar residues" evidence="4">
    <location>
        <begin position="1937"/>
        <end position="1949"/>
    </location>
</feature>
<accession>A0AAN0K410</accession>
<protein>
    <recommendedName>
        <fullName evidence="5">UBC core domain-containing protein</fullName>
    </recommendedName>
</protein>
<feature type="compositionally biased region" description="Basic and acidic residues" evidence="4">
    <location>
        <begin position="3883"/>
        <end position="3900"/>
    </location>
</feature>
<dbReference type="GO" id="GO:0005634">
    <property type="term" value="C:nucleus"/>
    <property type="evidence" value="ECO:0007669"/>
    <property type="project" value="TreeGrafter"/>
</dbReference>
<reference evidence="6" key="2">
    <citation type="submission" date="2024-06" db="UniProtKB">
        <authorList>
            <consortium name="EnsemblMetazoa"/>
        </authorList>
    </citation>
    <scope>IDENTIFICATION</scope>
</reference>
<feature type="compositionally biased region" description="Polar residues" evidence="4">
    <location>
        <begin position="4000"/>
        <end position="4011"/>
    </location>
</feature>
<dbReference type="PANTHER" id="PTHR46116">
    <property type="entry name" value="(E3-INDEPENDENT) E2 UBIQUITIN-CONJUGATING ENZYME"/>
    <property type="match status" value="1"/>
</dbReference>
<keyword evidence="7" id="KW-1185">Reference proteome</keyword>
<dbReference type="InterPro" id="IPR001370">
    <property type="entry name" value="BIR_rpt"/>
</dbReference>
<sequence length="4552" mass="500715">MASDAELNTVSPKPSGDGRGPISHQSLTYLPDEGILVLTDAKGAAHFYDSTLETLLGSLDSPVSSDPILSSLVSSSGKLLLARGSCLSARGSVTKGRFLLDTAFQSIPNDGKETISIEILPEDVRLLLHEINTSAVIPAGLSGLVKDIAKTLQTFIDESVDRTNISSFATPPSAKKWRYCIIKGPLDDLLDLFKKLCTPYQPSKSGAKPEAGVTLSPVVPVLSAIRFRLLLLNRSFSARLIQLEGGREKLGSGDMSLMYSEGMRRLAYSSWPHKNYIWAEPNKMAEAGLYPLLNASATVSSLAHSKGDRTTCFTCGMYVHRWLSSDEPWSEHTRHSQNCPYVKGEYTVNVTARYTQATHPAVCVSSPIHLISPSLNTTLVATVTLDGNIQVWQTKHGLFLQEYGIINLQQELLNKTSHSPPSIRKRDKKTTPTKTLLSDHASKVIRITSLCMVAMEAQGRASAGTQSTPSLIIGCIVENKKGKEDSCILVYSVVESTESTSINSSVSQGSVHTTAPPPPTGLLEGVPKLPDNDLFELIMEELGDDPLVASSFEGSKLYLSEMLNGDGEGKKGESFCLCDVFLLGSCCTTSTDSSSVLSTNETTPTSKATPIITSIIPLPYDDLIAVVLSPGNTREEAEPVATGNHGSLLLYRLFESDNGSTSFKIDHCVKKITFDSRDDVIVSLSGFRSGINESLLATVSLCGALKVFNVKEGLKEVMVYTDGPVTGCVYCKGLDKLAITSPDGSVSYIGIETIVKDREEGTIERLSTGPMLTDEDLGLLKDLAFTTESNGLPFIGFSHNCWTELHPLQYYQYNPRHMLQKQERSSLVNGSELFNTKIWKYQPELDNGESFSHTFQIKFSSEEIPSISSLRIKINVASPACISDQATLSLSVLRIPSCDQYRNSPAGSEDQTRFLTLCGPIFIKPYIDVTDLSLTVSLSHPLLLSSHQSTLLLSFEDLFPLNYSSLTKEMADSESAVTSDQKTYPSRRYVGRGGSVRSRLSRRAQQPVKPVSVVHTVFCLTLFPYKGRPSLPSLLPLVFSEETIQRLLVTVCGRDTGEGGALGHVSNETVFNALDILCWITSIASVDYERSFFKTIIVLSSQLLEPILKYCYVTAGSRLLAHKCAQFISILSRSDGDDTSTSQRDSFLSSLSDSFISLSPSLPLVSSSYSLQWFLRQLCHYVPPHLIGRIGPVLLEQLVGLSHERLLRDSSFTQLLQTHFNQDGSIFDSELFDVSISSSKLLPRPPLPSSSSSSVPFTGSYTEYIDYISNPDYSPDSKETTPTSQTPKTPTLYNPEFLLLLHGETKDSSSGDKKESASPFRDGSYLLSFQRGLLETLPLKYTCCSLSAGVIVRPPVDSTKNNDNKLDPLLTAYLNIHQPLNHYGYLYPHKMQDHALQNLTPPTSRTPDPVSSSSSLSKLLSRVPESPDELSVSIDNIKPGTSHSIVIDFSEIIRLTDFSIQSNHLLSSVSVCGWPSQEESESIKLVQSTELASRMVAIGNLAPPPLVRYIRLTFVSVITTSSERCVISLGQYYGKPLLPVQGYSPSLLSGLEARLSSQYLHSLKELKDLLKMFHRGNSLPLLRKQFKKHLLLVHQRCFEAQVKLNRIRNQIREINENQINVDSTCGTTDQITDSDPSIVSKEKEEVKELFNYNSVSLKKLIKFTSCITNTLLLLSNRLHPSISDSLDAMRMGRDECRALFLSVCLNTGQSIHSRMCALLVKLCGAEEWWGDLLAELFHELFNSNQPLTFNKERVILQFSALCQCTMTTNFSVLEELLSLLTDTLRPLVSQDNEEQTEEFDSHCVQWLTLLLSHVLSSNDARNKDSNVFVPTLPLLPHDFSSDDTRNKDSNIFSLPLIPPSPVVDAYSDMTAAEIFHKISRLEEAKDLLETLFSLVPDPDLIAKLNSLRSQVKRIEKTLNKFAKAAQQRETDHGGKGPNTTSQTDSHSGSVSMNLRLSDIVLKTSSEGLVCLLVRYCKDSDWDKVPIVCKTLTALLCHMSCSLSISFHQLKTLITSTCQKPSLIEDEGDEREDGRLVSFQWACHAVQTLVVGLVLREKRLAVNRKNLRSRKESLSGVERIHSSLSCIEVSLNSSSIVTTSSSKNKILDAVSEEGSGLKEEDKSGANDEECQKETKKEDGGVTNKEDGGSQFDLSSVDAINNDVPSGENSSDSSDDSQFIKPPPPPPPLSSSTPPPAPKKILKSSKSTTSLQSSLHKSIHKKLSMQEKLEKQSSIPLTPKHSSKAKKPSPTTSHSSYSSYLVSNSVDARLETSTLFPVELGLQVMMKDSYQSLLDSIKLARPISASWSTETLTESVGVCVDEAGSSSEHKKEKQKTSLSKTTESAANLKNLFDAFESIYAESFPFSFTSIDATSFLKFWNDVCHSLVKSIKRKLFSQLLPSEDCGLFASTTLSHLFRHLLMMTSGDFQSCHMTLSLIHSHLKACQLVSGSDVSSAKVNIEKERLKEVLLHCCMMENKEKESYSSKQDAVFIKLLTRIAGINFISKKGGEGGAKERGGEGKGEKGINLLLSVLVQVLKDKSDISSTPYLSALIYCLQQTATLDLLFPPPPVEGVSNHDATTVLASLSVIKDFINIILSQLVKASSPSQRPPLKLFGSVSEGDRSRRHMYYFSGSTSSQDTKWISLDAPQSQSQAVSSSSLSVLQDLIKLLKKLLGLSCAKPYLSTITEFCRISGSTSEAVYATPDAPLVDIILTDSKQLRGLLLSLTGSFTADSMSSTSASSFLGLIKDFVEFLRNNCQSLACFRELFLLILEDMIKGGGGGRGVVGVSSFNESQVLVMQSLCQFLKPPGVKLNKREVEDPETARKSKDHGHKRKGKEEKEKEKNVVEVKKEDKRQDTGDLSLFITQGGAKAVLNCFILSAQLCKATPSDHSLKHAVSGLGLLEAPKPYKEGSHLINFFPKATVKASPHGCPSLKDIQSVNLKDQTGKGAAFQYTYPKDTNWLTLHVSLTQPVLLHSVHIYQPANLSQSGPSQVKIEFSRPSSLSKPIQLSPPLGTAGLTGIRIELTSPVIANEIWLHLRRPKVTDSLSLSNLLLLGTVYGSIGTPGLFSADEEREDKKEKNTKIPSSDNNKDTSHSSEGWLNILHEWIQSVPGASDSINSVVYNEMHQFLPVCVSLLNNRSLSSLALKNLQSLLLSVSSSYHEFGNQFTLLLFKSQFPEATPFTVSKVTSGNGSGIDLLLLLLKAEGESGLTRVVSVLKMISELLSDSSVQVSSSLPAMLRAVANTLWNTPAGSASHLMDLGLNEELFKSLLNISISQECCTSLKLSLSSILMSLCRLHPPWFSVAMTIAASLLEELPSSESGRVLQTLADSSLSDECMNMLLSSQLLRDIICRLTSSVKHVLMKTSGLTSTPASNLKTESPLDPDVESSISVDPNTESIGIDSDSKSISIDCIRSTLVSICSLVGFLTDLVFGHKLAQEALVSSSDGFLPLLMKLCNEPSDLIPHNEMEFLQHIMQQYLSVCSKFSVLGKKQFINLLLNCLQGKYSLEPVTASGDFGSSVSLEITPFIRTLIIDHILGPEAVHLLLEIDECLLPQSLSSTSPSSNDRIKLDSITPSYDCPHYHPSYPLNTNYYYLKLSSEYTLNRLLSLLSLGSERPSSNGERVAEGGTGGGSKTSSNQTKKPFQINIFDFSVIAQPDATSSKVSIAFKSEAGKEMYPIGTRIRQVPPSLLYGCSHSRALRVSRAETSSLVADFNESESFLKVFAESGGVFILSQLFPFLHPGLWKGCPTSFESVVNACVSRLPSYSPASFLLPHSYVALGLGMRLREYGEILGRTELRTYVWYLLRGVLGATEEIEKQLPPSLLDLLSFLPFLYLFHIVRSSSSSSERLRLRAEMYRIGIIHHILSCLSGATQHKPRSGGNNNREKTDAANKLESSKNVKTVTSKDKEYWAKGTGFGTGSTSSAWDISAMLQENQSNELLSSLCLAILGEWLNIREENEEKNQVMEEEEKKESEEGSESEEKGSDKDATDAVNNDPICITSDTGTITSSRTSNDDMDPALGSGGEGAQNEITEDSNEDLEFMTSEGIETESLSSIYLYTEDVIKTLSVSCLIPALAHYLSNDSILDISNHTQVYKSVLLLLLSMARNQSCHHLLFLKINLQSDDDDDQFDKSRAIKSRRNLANLVQRLNGIAQTYLKTLNIPKKSPESVRTPRKQDSSSTTNANDPLVSDSNPPPSTSKASLPHPPPKPKGQVELPEIISLIVKCSKEIESIASDREEEEKEIKRVDSADSKNEDYIEAMRPLQFDTYQITEYDPNDESKLIFAVPYHYSNQILNNMSNIAPSRARRLAQEVASLSTSLPLSLSSTVFLCCDEERLDVMKVLITGPSDTPYANGCFLFDVYFPPEYPSVPMSINLCTTGQGSVRFNPNLYNDGKVCLSVLNTWHGRPEEKWNPTTSSFLQVLVSIQSLILVPEPFFNEPGYEQHRGTPYGDSKSLIYNADIFVATIQWAMIDNLRQPSPCFKQIILKHFYYRKEEILQQCNKWRTELVEGTIRLSLARSNGGALRRHCKDLVKQIDILKVELDTINPSDFDV</sequence>
<feature type="compositionally biased region" description="Basic and acidic residues" evidence="4">
    <location>
        <begin position="2833"/>
        <end position="2850"/>
    </location>
</feature>
<evidence type="ECO:0000259" key="5">
    <source>
        <dbReference type="PROSITE" id="PS50127"/>
    </source>
</evidence>
<feature type="compositionally biased region" description="Pro residues" evidence="4">
    <location>
        <begin position="2179"/>
        <end position="2196"/>
    </location>
</feature>
<keyword evidence="1" id="KW-0808">Transferase</keyword>
<feature type="region of interest" description="Disordered" evidence="4">
    <location>
        <begin position="2811"/>
        <end position="2850"/>
    </location>
</feature>
<proteinExistence type="predicted"/>
<dbReference type="InterPro" id="IPR022103">
    <property type="entry name" value="BIRC6"/>
</dbReference>
<name>A0AAN0K410_AMPQE</name>
<feature type="region of interest" description="Disordered" evidence="4">
    <location>
        <begin position="416"/>
        <end position="435"/>
    </location>
</feature>
<dbReference type="SUPFAM" id="SSF50978">
    <property type="entry name" value="WD40 repeat-like"/>
    <property type="match status" value="1"/>
</dbReference>
<feature type="region of interest" description="Disordered" evidence="4">
    <location>
        <begin position="3367"/>
        <end position="3389"/>
    </location>
</feature>
<feature type="compositionally biased region" description="Low complexity" evidence="4">
    <location>
        <begin position="1280"/>
        <end position="1291"/>
    </location>
</feature>
<feature type="region of interest" description="Disordered" evidence="4">
    <location>
        <begin position="1923"/>
        <end position="1949"/>
    </location>
</feature>
<feature type="compositionally biased region" description="Basic and acidic residues" evidence="4">
    <location>
        <begin position="2114"/>
        <end position="2146"/>
    </location>
</feature>
<feature type="region of interest" description="Disordered" evidence="4">
    <location>
        <begin position="3068"/>
        <end position="3093"/>
    </location>
</feature>
<dbReference type="InterPro" id="IPR036322">
    <property type="entry name" value="WD40_repeat_dom_sf"/>
</dbReference>
<dbReference type="SMART" id="SM00212">
    <property type="entry name" value="UBCc"/>
    <property type="match status" value="1"/>
</dbReference>
<dbReference type="FunFam" id="3.10.110.10:FF:000014">
    <property type="entry name" value="Baculoviral IAP repeat-containing protein 6"/>
    <property type="match status" value="1"/>
</dbReference>
<feature type="compositionally biased region" description="Basic and acidic residues" evidence="4">
    <location>
        <begin position="3959"/>
        <end position="3989"/>
    </location>
</feature>
<feature type="compositionally biased region" description="Low complexity" evidence="4">
    <location>
        <begin position="2202"/>
        <end position="2214"/>
    </location>
</feature>
<evidence type="ECO:0000256" key="1">
    <source>
        <dbReference type="ARBA" id="ARBA00022679"/>
    </source>
</evidence>
<evidence type="ECO:0000313" key="6">
    <source>
        <dbReference type="EnsemblMetazoa" id="XP_019864278.1"/>
    </source>
</evidence>
<feature type="compositionally biased region" description="Polar residues" evidence="4">
    <location>
        <begin position="3367"/>
        <end position="3377"/>
    </location>
</feature>
<feature type="coiled-coil region" evidence="3">
    <location>
        <begin position="4222"/>
        <end position="4249"/>
    </location>
</feature>
<dbReference type="InterPro" id="IPR016135">
    <property type="entry name" value="UBQ-conjugating_enzyme/RWD"/>
</dbReference>
<evidence type="ECO:0000256" key="3">
    <source>
        <dbReference type="SAM" id="Coils"/>
    </source>
</evidence>
<dbReference type="GO" id="GO:0032465">
    <property type="term" value="P:regulation of cytokinesis"/>
    <property type="evidence" value="ECO:0007669"/>
    <property type="project" value="InterPro"/>
</dbReference>
<feature type="compositionally biased region" description="Polar residues" evidence="4">
    <location>
        <begin position="1"/>
        <end position="12"/>
    </location>
</feature>
<dbReference type="Gene3D" id="3.10.110.10">
    <property type="entry name" value="Ubiquitin Conjugating Enzyme"/>
    <property type="match status" value="1"/>
</dbReference>
<dbReference type="PANTHER" id="PTHR46116:SF39">
    <property type="entry name" value="BACULOVIRAL IAP REPEAT-CONTAINING PROTEIN 6"/>
    <property type="match status" value="1"/>
</dbReference>
<dbReference type="GO" id="GO:0004869">
    <property type="term" value="F:cysteine-type endopeptidase inhibitor activity"/>
    <property type="evidence" value="ECO:0007669"/>
    <property type="project" value="TreeGrafter"/>
</dbReference>
<dbReference type="CDD" id="cd00022">
    <property type="entry name" value="BIR"/>
    <property type="match status" value="1"/>
</dbReference>
<dbReference type="SUPFAM" id="SSF54495">
    <property type="entry name" value="UBC-like"/>
    <property type="match status" value="1"/>
</dbReference>